<evidence type="ECO:0000313" key="3">
    <source>
        <dbReference type="EMBL" id="TRZ05678.1"/>
    </source>
</evidence>
<dbReference type="InterPro" id="IPR008919">
    <property type="entry name" value="Retrov_capsid_N"/>
</dbReference>
<protein>
    <submittedName>
        <fullName evidence="4">Uncharacterized protein</fullName>
    </submittedName>
</protein>
<dbReference type="Pfam" id="PF00607">
    <property type="entry name" value="Gag_p24"/>
    <property type="match status" value="1"/>
</dbReference>
<comment type="caution">
    <text evidence="4">The sequence shown here is derived from an EMBL/GenBank/DDBJ whole genome shotgun (WGS) entry which is preliminary data.</text>
</comment>
<accession>A0A8K1DBE4</accession>
<dbReference type="EMBL" id="SWJQ01001311">
    <property type="protein sequence ID" value="TRZ08567.1"/>
    <property type="molecule type" value="Genomic_DNA"/>
</dbReference>
<dbReference type="OrthoDB" id="9221479at2759"/>
<name>A0A8K1DBE4_9PASS</name>
<dbReference type="SUPFAM" id="SSF47943">
    <property type="entry name" value="Retrovirus capsid protein, N-terminal core domain"/>
    <property type="match status" value="1"/>
</dbReference>
<feature type="compositionally biased region" description="Low complexity" evidence="2">
    <location>
        <begin position="10"/>
        <end position="21"/>
    </location>
</feature>
<dbReference type="GO" id="GO:0016032">
    <property type="term" value="P:viral process"/>
    <property type="evidence" value="ECO:0007669"/>
    <property type="project" value="InterPro"/>
</dbReference>
<evidence type="ECO:0000256" key="2">
    <source>
        <dbReference type="SAM" id="MobiDB-lite"/>
    </source>
</evidence>
<reference evidence="4" key="1">
    <citation type="submission" date="2019-04" db="EMBL/GenBank/DDBJ databases">
        <title>Genome assembly of Zosterops borbonicus 15179.</title>
        <authorList>
            <person name="Leroy T."/>
            <person name="Anselmetti Y."/>
            <person name="Tilak M.-K."/>
            <person name="Nabholz B."/>
        </authorList>
    </citation>
    <scope>NUCLEOTIDE SEQUENCE</scope>
    <source>
        <strain evidence="4">HGM_15179</strain>
        <tissue evidence="4">Muscle</tissue>
    </source>
</reference>
<gene>
    <name evidence="4" type="ORF">HGM15179_018537</name>
    <name evidence="3" type="ORF">HGM15179_021429</name>
</gene>
<dbReference type="PANTHER" id="PTHR40389">
    <property type="entry name" value="ENDOGENOUS RETROVIRUS GROUP K MEMBER 24 GAG POLYPROTEIN-RELATED"/>
    <property type="match status" value="1"/>
</dbReference>
<keyword evidence="1" id="KW-0449">Lipoprotein</keyword>
<sequence length="194" mass="21169">MGDPAGGSQTPGSVTPGGVPTVTPVTYRKSRGQGATVATWKALSQTLVKDLMKALKEYGQDSPYFEGMLFSSFGGITVVPFDLRQIFKCLSSKMEFELWEVTWGKLLKDALPGLLEDPTAATDNAGNPITLNHLLGEGDWKAATDQATNIPPNVLEFVANQACKAFLKMQPYGPSQCYLEIFQEPQEPYVKFVE</sequence>
<feature type="region of interest" description="Disordered" evidence="2">
    <location>
        <begin position="1"/>
        <end position="21"/>
    </location>
</feature>
<proteinExistence type="predicted"/>
<organism evidence="4 5">
    <name type="scientific">Zosterops borbonicus</name>
    <dbReference type="NCBI Taxonomy" id="364589"/>
    <lineage>
        <taxon>Eukaryota</taxon>
        <taxon>Metazoa</taxon>
        <taxon>Chordata</taxon>
        <taxon>Craniata</taxon>
        <taxon>Vertebrata</taxon>
        <taxon>Euteleostomi</taxon>
        <taxon>Archelosauria</taxon>
        <taxon>Archosauria</taxon>
        <taxon>Dinosauria</taxon>
        <taxon>Saurischia</taxon>
        <taxon>Theropoda</taxon>
        <taxon>Coelurosauria</taxon>
        <taxon>Aves</taxon>
        <taxon>Neognathae</taxon>
        <taxon>Neoaves</taxon>
        <taxon>Telluraves</taxon>
        <taxon>Australaves</taxon>
        <taxon>Passeriformes</taxon>
        <taxon>Sylvioidea</taxon>
        <taxon>Zosteropidae</taxon>
        <taxon>Zosterops</taxon>
    </lineage>
</organism>
<dbReference type="Gene3D" id="1.10.375.10">
    <property type="entry name" value="Human Immunodeficiency Virus Type 1 Capsid Protein"/>
    <property type="match status" value="1"/>
</dbReference>
<evidence type="ECO:0000313" key="4">
    <source>
        <dbReference type="EMBL" id="TRZ08567.1"/>
    </source>
</evidence>
<dbReference type="EMBL" id="SWJQ01003663">
    <property type="protein sequence ID" value="TRZ05678.1"/>
    <property type="molecule type" value="Genomic_DNA"/>
</dbReference>
<evidence type="ECO:0000256" key="1">
    <source>
        <dbReference type="ARBA" id="ARBA00022707"/>
    </source>
</evidence>
<dbReference type="Proteomes" id="UP000796761">
    <property type="component" value="Unassembled WGS sequence"/>
</dbReference>
<dbReference type="PANTHER" id="PTHR40389:SF2">
    <property type="entry name" value="ENDOGENOUS RETROVIRUS GROUP K MEMBER 24 GAG POLYPROTEIN-RELATED"/>
    <property type="match status" value="1"/>
</dbReference>
<dbReference type="InterPro" id="IPR050195">
    <property type="entry name" value="Primate_lentivir_Gag_pol-like"/>
</dbReference>
<keyword evidence="5" id="KW-1185">Reference proteome</keyword>
<evidence type="ECO:0000313" key="5">
    <source>
        <dbReference type="Proteomes" id="UP000796761"/>
    </source>
</evidence>
<keyword evidence="1" id="KW-0519">Myristate</keyword>
<dbReference type="AlphaFoldDB" id="A0A8K1DBE4"/>